<keyword evidence="7" id="KW-0862">Zinc</keyword>
<keyword evidence="5 7" id="KW-0648">Protein biosynthesis</keyword>
<feature type="binding site" evidence="7">
    <location>
        <position position="164"/>
    </location>
    <ligand>
        <name>Zn(2+)</name>
        <dbReference type="ChEBI" id="CHEBI:29105"/>
    </ligand>
</feature>
<evidence type="ECO:0000256" key="1">
    <source>
        <dbReference type="ARBA" id="ARBA00007894"/>
    </source>
</evidence>
<comment type="subunit">
    <text evidence="7">Monomer.</text>
</comment>
<comment type="catalytic activity">
    <reaction evidence="7">
        <text>tRNA(Glu) + L-glutamate + ATP = L-glutamyl-tRNA(Glu) + AMP + diphosphate</text>
        <dbReference type="Rhea" id="RHEA:23540"/>
        <dbReference type="Rhea" id="RHEA-COMP:9663"/>
        <dbReference type="Rhea" id="RHEA-COMP:9680"/>
        <dbReference type="ChEBI" id="CHEBI:29985"/>
        <dbReference type="ChEBI" id="CHEBI:30616"/>
        <dbReference type="ChEBI" id="CHEBI:33019"/>
        <dbReference type="ChEBI" id="CHEBI:78442"/>
        <dbReference type="ChEBI" id="CHEBI:78520"/>
        <dbReference type="ChEBI" id="CHEBI:456215"/>
        <dbReference type="EC" id="6.1.1.17"/>
    </reaction>
</comment>
<keyword evidence="3 7" id="KW-0547">Nucleotide-binding</keyword>
<dbReference type="GO" id="GO:0005829">
    <property type="term" value="C:cytosol"/>
    <property type="evidence" value="ECO:0007669"/>
    <property type="project" value="TreeGrafter"/>
</dbReference>
<dbReference type="PANTHER" id="PTHR43311:SF2">
    <property type="entry name" value="GLUTAMATE--TRNA LIGASE, MITOCHONDRIAL-RELATED"/>
    <property type="match status" value="1"/>
</dbReference>
<dbReference type="Proteomes" id="UP000503004">
    <property type="component" value="Chromosome"/>
</dbReference>
<protein>
    <recommendedName>
        <fullName evidence="7">Glutamate--tRNA ligase</fullName>
        <ecNumber evidence="7">6.1.1.17</ecNumber>
    </recommendedName>
    <alternativeName>
        <fullName evidence="7">Glutamyl-tRNA synthetase</fullName>
        <shortName evidence="7">GluRS</shortName>
    </alternativeName>
</protein>
<comment type="function">
    <text evidence="7">Catalyzes the attachment of glutamate to tRNA(Glu) in a two-step reaction: glutamate is first activated by ATP to form Glu-AMP and then transferred to the acceptor end of tRNA(Glu).</text>
</comment>
<evidence type="ECO:0000256" key="6">
    <source>
        <dbReference type="ARBA" id="ARBA00023146"/>
    </source>
</evidence>
<keyword evidence="2 7" id="KW-0436">Ligase</keyword>
<dbReference type="EC" id="6.1.1.17" evidence="7"/>
<evidence type="ECO:0000313" key="11">
    <source>
        <dbReference type="Proteomes" id="UP000503004"/>
    </source>
</evidence>
<keyword evidence="7" id="KW-0963">Cytoplasm</keyword>
<evidence type="ECO:0000256" key="2">
    <source>
        <dbReference type="ARBA" id="ARBA00022598"/>
    </source>
</evidence>
<dbReference type="PRINTS" id="PR00987">
    <property type="entry name" value="TRNASYNTHGLU"/>
</dbReference>
<keyword evidence="7" id="KW-0479">Metal-binding</keyword>
<dbReference type="SUPFAM" id="SSF48163">
    <property type="entry name" value="An anticodon-binding domain of class I aminoacyl-tRNA synthetases"/>
    <property type="match status" value="1"/>
</dbReference>
<dbReference type="Pfam" id="PF00749">
    <property type="entry name" value="tRNA-synt_1c"/>
    <property type="match status" value="1"/>
</dbReference>
<keyword evidence="11" id="KW-1185">Reference proteome</keyword>
<dbReference type="PANTHER" id="PTHR43311">
    <property type="entry name" value="GLUTAMATE--TRNA LIGASE"/>
    <property type="match status" value="1"/>
</dbReference>
<dbReference type="InterPro" id="IPR020751">
    <property type="entry name" value="aa-tRNA-synth_I_codon-bd_sub2"/>
</dbReference>
<keyword evidence="4 7" id="KW-0067">ATP-binding</keyword>
<evidence type="ECO:0000256" key="5">
    <source>
        <dbReference type="ARBA" id="ARBA00022917"/>
    </source>
</evidence>
<feature type="binding site" evidence="7">
    <location>
        <position position="166"/>
    </location>
    <ligand>
        <name>Zn(2+)</name>
        <dbReference type="ChEBI" id="CHEBI:29105"/>
    </ligand>
</feature>
<dbReference type="InterPro" id="IPR049940">
    <property type="entry name" value="GluQ/Sye"/>
</dbReference>
<organism evidence="10 11">
    <name type="scientific">Methylococcus geothermalis</name>
    <dbReference type="NCBI Taxonomy" id="2681310"/>
    <lineage>
        <taxon>Bacteria</taxon>
        <taxon>Pseudomonadati</taxon>
        <taxon>Pseudomonadota</taxon>
        <taxon>Gammaproteobacteria</taxon>
        <taxon>Methylococcales</taxon>
        <taxon>Methylococcaceae</taxon>
        <taxon>Methylococcus</taxon>
    </lineage>
</organism>
<dbReference type="NCBIfam" id="TIGR00464">
    <property type="entry name" value="gltX_bact"/>
    <property type="match status" value="1"/>
</dbReference>
<dbReference type="Gene3D" id="1.10.10.350">
    <property type="match status" value="1"/>
</dbReference>
<dbReference type="SUPFAM" id="SSF52374">
    <property type="entry name" value="Nucleotidylyl transferase"/>
    <property type="match status" value="1"/>
</dbReference>
<dbReference type="InterPro" id="IPR008925">
    <property type="entry name" value="aa_tRNA-synth_I_cd-bd_sf"/>
</dbReference>
<dbReference type="InterPro" id="IPR001412">
    <property type="entry name" value="aa-tRNA-synth_I_CS"/>
</dbReference>
<dbReference type="InterPro" id="IPR045462">
    <property type="entry name" value="aa-tRNA-synth_I_cd-bd"/>
</dbReference>
<feature type="binding site" evidence="7">
    <location>
        <position position="137"/>
    </location>
    <ligand>
        <name>Zn(2+)</name>
        <dbReference type="ChEBI" id="CHEBI:29105"/>
    </ligand>
</feature>
<keyword evidence="6 7" id="KW-0030">Aminoacyl-tRNA synthetase</keyword>
<dbReference type="HAMAP" id="MF_00022">
    <property type="entry name" value="Glu_tRNA_synth_type1"/>
    <property type="match status" value="1"/>
</dbReference>
<comment type="subcellular location">
    <subcellularLocation>
        <location evidence="7">Cytoplasm</location>
    </subcellularLocation>
</comment>
<sequence length="500" mass="56146">MANSRKPRAGCRRSLVAVTLLRYFSPTRPFRYPPMPPIKTRFAPSPTGLIHLGNARTALLSALGGDTFVLRIEDTDGERCRREFVDELIADLHWLGLEWQEGPQSAEPDPHWFQSQRGSIYKDYYRALEEKGLAYPCFCTPVELEVSRKVQLSAGRPPRYSGKCAHLSVDEIRRKRDQGLSPTLRFRVPKNQAVEFEDEVRGPQRFASDDIGDFIIRRADGTPAFFFCNAIDDALMGITRVLRGEDHLANTPRQLMILAALDLPRPRYAHISLIVGDDGAPLSKRNGSRSINQLREEGYFPEAVVNMLARLGHPYDSESLLGVAELRAGFDVNRLGRSPARFDVSHLDHWQGLAVRRAADDTLWTWLHAETRAVVPEAHRADFLDIVRSNCLFPRQADAWAKVLFTDELELEADIAAVAQSAGEAFYLAAIDAATESPDDFAAFLAGLKRRSGAKGKHLFLPLRAALTGSLDGPELAKIYQLMDKPRLHRRLAEFTYESE</sequence>
<comment type="cofactor">
    <cofactor evidence="7">
        <name>Zn(2+)</name>
        <dbReference type="ChEBI" id="CHEBI:29105"/>
    </cofactor>
    <text evidence="7">Binds 1 zinc ion per subunit.</text>
</comment>
<gene>
    <name evidence="7" type="primary">gltX</name>
    <name evidence="10" type="ORF">GNH96_13760</name>
</gene>
<dbReference type="InterPro" id="IPR004527">
    <property type="entry name" value="Glu-tRNA-ligase_bac/mito"/>
</dbReference>
<dbReference type="GO" id="GO:0008270">
    <property type="term" value="F:zinc ion binding"/>
    <property type="evidence" value="ECO:0007669"/>
    <property type="project" value="UniProtKB-UniRule"/>
</dbReference>
<feature type="short sequence motif" description="'HIGH' region" evidence="7">
    <location>
        <begin position="44"/>
        <end position="54"/>
    </location>
</feature>
<evidence type="ECO:0000259" key="9">
    <source>
        <dbReference type="Pfam" id="PF19269"/>
    </source>
</evidence>
<dbReference type="GO" id="GO:0006424">
    <property type="term" value="P:glutamyl-tRNA aminoacylation"/>
    <property type="evidence" value="ECO:0007669"/>
    <property type="project" value="UniProtKB-UniRule"/>
</dbReference>
<accession>A0A858QCC6</accession>
<feature type="domain" description="Aminoacyl-tRNA synthetase class I anticodon-binding" evidence="9">
    <location>
        <begin position="399"/>
        <end position="494"/>
    </location>
</feature>
<dbReference type="InterPro" id="IPR000924">
    <property type="entry name" value="Glu/Gln-tRNA-synth"/>
</dbReference>
<dbReference type="KEGG" id="metu:GNH96_13760"/>
<proteinExistence type="inferred from homology"/>
<dbReference type="Pfam" id="PF19269">
    <property type="entry name" value="Anticodon_2"/>
    <property type="match status" value="1"/>
</dbReference>
<comment type="similarity">
    <text evidence="1 7">Belongs to the class-I aminoacyl-tRNA synthetase family. Glutamate--tRNA ligase type 1 subfamily.</text>
</comment>
<name>A0A858QCC6_9GAMM</name>
<dbReference type="InterPro" id="IPR014729">
    <property type="entry name" value="Rossmann-like_a/b/a_fold"/>
</dbReference>
<evidence type="ECO:0000256" key="3">
    <source>
        <dbReference type="ARBA" id="ARBA00022741"/>
    </source>
</evidence>
<feature type="short sequence motif" description="'KMSKS' region" evidence="7">
    <location>
        <begin position="281"/>
        <end position="285"/>
    </location>
</feature>
<dbReference type="GO" id="GO:0000049">
    <property type="term" value="F:tRNA binding"/>
    <property type="evidence" value="ECO:0007669"/>
    <property type="project" value="InterPro"/>
</dbReference>
<dbReference type="PROSITE" id="PS00178">
    <property type="entry name" value="AA_TRNA_LIGASE_I"/>
    <property type="match status" value="1"/>
</dbReference>
<evidence type="ECO:0000256" key="7">
    <source>
        <dbReference type="HAMAP-Rule" id="MF_00022"/>
    </source>
</evidence>
<evidence type="ECO:0000259" key="8">
    <source>
        <dbReference type="Pfam" id="PF00749"/>
    </source>
</evidence>
<dbReference type="Gene3D" id="3.40.50.620">
    <property type="entry name" value="HUPs"/>
    <property type="match status" value="1"/>
</dbReference>
<reference evidence="11" key="1">
    <citation type="submission" date="2019-12" db="EMBL/GenBank/DDBJ databases">
        <authorList>
            <person name="Awala S.I."/>
            <person name="Rhee S.K."/>
        </authorList>
    </citation>
    <scope>NUCLEOTIDE SEQUENCE [LARGE SCALE GENOMIC DNA]</scope>
    <source>
        <strain evidence="11">IM1</strain>
    </source>
</reference>
<dbReference type="AlphaFoldDB" id="A0A858QCC6"/>
<evidence type="ECO:0000313" key="10">
    <source>
        <dbReference type="EMBL" id="QJD31460.1"/>
    </source>
</evidence>
<dbReference type="GO" id="GO:0005524">
    <property type="term" value="F:ATP binding"/>
    <property type="evidence" value="ECO:0007669"/>
    <property type="project" value="UniProtKB-UniRule"/>
</dbReference>
<dbReference type="InterPro" id="IPR020058">
    <property type="entry name" value="Glu/Gln-tRNA-synth_Ib_cat-dom"/>
</dbReference>
<feature type="binding site" evidence="7">
    <location>
        <position position="139"/>
    </location>
    <ligand>
        <name>Zn(2+)</name>
        <dbReference type="ChEBI" id="CHEBI:29105"/>
    </ligand>
</feature>
<evidence type="ECO:0000256" key="4">
    <source>
        <dbReference type="ARBA" id="ARBA00022840"/>
    </source>
</evidence>
<dbReference type="GO" id="GO:0004818">
    <property type="term" value="F:glutamate-tRNA ligase activity"/>
    <property type="evidence" value="ECO:0007669"/>
    <property type="project" value="UniProtKB-UniRule"/>
</dbReference>
<feature type="binding site" evidence="7">
    <location>
        <position position="284"/>
    </location>
    <ligand>
        <name>ATP</name>
        <dbReference type="ChEBI" id="CHEBI:30616"/>
    </ligand>
</feature>
<feature type="domain" description="Glutamyl/glutaminyl-tRNA synthetase class Ib catalytic" evidence="8">
    <location>
        <begin position="38"/>
        <end position="348"/>
    </location>
</feature>
<dbReference type="EMBL" id="CP046565">
    <property type="protein sequence ID" value="QJD31460.1"/>
    <property type="molecule type" value="Genomic_DNA"/>
</dbReference>